<keyword evidence="2" id="KW-1185">Reference proteome</keyword>
<proteinExistence type="predicted"/>
<dbReference type="Proteomes" id="UP000553632">
    <property type="component" value="Unassembled WGS sequence"/>
</dbReference>
<organism evidence="1 2">
    <name type="scientific">Perkinsus olseni</name>
    <name type="common">Perkinsus atlanticus</name>
    <dbReference type="NCBI Taxonomy" id="32597"/>
    <lineage>
        <taxon>Eukaryota</taxon>
        <taxon>Sar</taxon>
        <taxon>Alveolata</taxon>
        <taxon>Perkinsozoa</taxon>
        <taxon>Perkinsea</taxon>
        <taxon>Perkinsida</taxon>
        <taxon>Perkinsidae</taxon>
        <taxon>Perkinsus</taxon>
    </lineage>
</organism>
<reference evidence="1 2" key="1">
    <citation type="submission" date="2020-04" db="EMBL/GenBank/DDBJ databases">
        <title>Perkinsus olseni comparative genomics.</title>
        <authorList>
            <person name="Bogema D.R."/>
        </authorList>
    </citation>
    <scope>NUCLEOTIDE SEQUENCE [LARGE SCALE GENOMIC DNA]</scope>
    <source>
        <strain evidence="1 2">ATCC PRA-207</strain>
    </source>
</reference>
<evidence type="ECO:0000313" key="1">
    <source>
        <dbReference type="EMBL" id="KAF4744610.1"/>
    </source>
</evidence>
<dbReference type="AlphaFoldDB" id="A0A7J6TJS2"/>
<evidence type="ECO:0000313" key="2">
    <source>
        <dbReference type="Proteomes" id="UP000553632"/>
    </source>
</evidence>
<name>A0A7J6TJS2_PEROL</name>
<feature type="non-terminal residue" evidence="1">
    <location>
        <position position="63"/>
    </location>
</feature>
<accession>A0A7J6TJS2</accession>
<protein>
    <submittedName>
        <fullName evidence="1">Uncharacterized protein</fullName>
    </submittedName>
</protein>
<dbReference type="EMBL" id="JABANO010010744">
    <property type="protein sequence ID" value="KAF4744610.1"/>
    <property type="molecule type" value="Genomic_DNA"/>
</dbReference>
<sequence>LPSTRWRVRHLSRGKLRQLHISDVLGRRWACGGGYRGTHREVKVSNSMGSLPRGRQPGHIRSE</sequence>
<comment type="caution">
    <text evidence="1">The sequence shown here is derived from an EMBL/GenBank/DDBJ whole genome shotgun (WGS) entry which is preliminary data.</text>
</comment>
<gene>
    <name evidence="1" type="ORF">FOZ63_010839</name>
</gene>
<feature type="non-terminal residue" evidence="1">
    <location>
        <position position="1"/>
    </location>
</feature>